<evidence type="ECO:0000313" key="2">
    <source>
        <dbReference type="Proteomes" id="UP000481109"/>
    </source>
</evidence>
<gene>
    <name evidence="1" type="ORF">G6045_40310</name>
</gene>
<keyword evidence="2" id="KW-1185">Reference proteome</keyword>
<organism evidence="1 2">
    <name type="scientific">Streptomyces mesophilus</name>
    <dbReference type="NCBI Taxonomy" id="1775132"/>
    <lineage>
        <taxon>Bacteria</taxon>
        <taxon>Bacillati</taxon>
        <taxon>Actinomycetota</taxon>
        <taxon>Actinomycetes</taxon>
        <taxon>Kitasatosporales</taxon>
        <taxon>Streptomycetaceae</taxon>
        <taxon>Streptomyces</taxon>
    </lineage>
</organism>
<dbReference type="Proteomes" id="UP000481109">
    <property type="component" value="Unassembled WGS sequence"/>
</dbReference>
<reference evidence="1 2" key="1">
    <citation type="submission" date="2020-02" db="EMBL/GenBank/DDBJ databases">
        <title>Whole-genome analyses of novel actinobacteria.</title>
        <authorList>
            <person name="Sahin N."/>
            <person name="Tokatli A."/>
        </authorList>
    </citation>
    <scope>NUCLEOTIDE SEQUENCE [LARGE SCALE GENOMIC DNA]</scope>
    <source>
        <strain evidence="1 2">YC504</strain>
    </source>
</reference>
<dbReference type="EMBL" id="JAAKZW010000433">
    <property type="protein sequence ID" value="NGO81845.1"/>
    <property type="molecule type" value="Genomic_DNA"/>
</dbReference>
<evidence type="ECO:0000313" key="1">
    <source>
        <dbReference type="EMBL" id="NGO81845.1"/>
    </source>
</evidence>
<accession>A0A6G4XW87</accession>
<protein>
    <submittedName>
        <fullName evidence="1">Uncharacterized protein</fullName>
    </submittedName>
</protein>
<dbReference type="AlphaFoldDB" id="A0A6G4XW87"/>
<name>A0A6G4XW87_9ACTN</name>
<dbReference type="RefSeq" id="WP_165337217.1">
    <property type="nucleotide sequence ID" value="NZ_JAAKZW010000433.1"/>
</dbReference>
<comment type="caution">
    <text evidence="1">The sequence shown here is derived from an EMBL/GenBank/DDBJ whole genome shotgun (WGS) entry which is preliminary data.</text>
</comment>
<proteinExistence type="predicted"/>
<sequence length="259" mass="28526">MHILDDPCLSPRVAALLARAQRGLEMPADRIRALARAETSGGDEAAVPPGAVESMIRFEERYGGLWYPLLGPNGMEHGLHGEATIYLTGDGWTFPGILDGDQTWRVDVLSDGSTTMTLARRSRIINSSILQRLEAHAQLSQVRDWPHVTFAVATEPGQEPTVAEAALPPLDAEATGPADRWWVAGGTAIQLKLHKWWGEEDMWVARCFTERPENLTTTVDALRHAVTGGVWRNEDWCGLCRHVRQPAQPCLPHTGKQSS</sequence>